<protein>
    <submittedName>
        <fullName evidence="3">Uncharacterized protein</fullName>
    </submittedName>
</protein>
<evidence type="ECO:0000256" key="1">
    <source>
        <dbReference type="ARBA" id="ARBA00002974"/>
    </source>
</evidence>
<comment type="function">
    <text evidence="1">Decomposes hydrogen peroxide into water and oxygen; serves to protect cells from the toxic effects of hydrogen peroxide.</text>
</comment>
<feature type="compositionally biased region" description="Basic and acidic residues" evidence="2">
    <location>
        <begin position="188"/>
        <end position="203"/>
    </location>
</feature>
<organism evidence="3 4">
    <name type="scientific">Pseudoduganella chitinolytica</name>
    <dbReference type="NCBI Taxonomy" id="34070"/>
    <lineage>
        <taxon>Bacteria</taxon>
        <taxon>Pseudomonadati</taxon>
        <taxon>Pseudomonadota</taxon>
        <taxon>Betaproteobacteria</taxon>
        <taxon>Burkholderiales</taxon>
        <taxon>Oxalobacteraceae</taxon>
        <taxon>Telluria group</taxon>
        <taxon>Pseudoduganella</taxon>
    </lineage>
</organism>
<name>A0ABY8BH54_9BURK</name>
<dbReference type="SUPFAM" id="SSF56634">
    <property type="entry name" value="Heme-dependent catalase-like"/>
    <property type="match status" value="1"/>
</dbReference>
<dbReference type="RefSeq" id="WP_277417929.1">
    <property type="nucleotide sequence ID" value="NZ_CP119083.1"/>
</dbReference>
<evidence type="ECO:0000256" key="2">
    <source>
        <dbReference type="SAM" id="MobiDB-lite"/>
    </source>
</evidence>
<proteinExistence type="predicted"/>
<feature type="region of interest" description="Disordered" evidence="2">
    <location>
        <begin position="174"/>
        <end position="203"/>
    </location>
</feature>
<evidence type="ECO:0000313" key="3">
    <source>
        <dbReference type="EMBL" id="WEF35265.1"/>
    </source>
</evidence>
<keyword evidence="4" id="KW-1185">Reference proteome</keyword>
<evidence type="ECO:0000313" key="4">
    <source>
        <dbReference type="Proteomes" id="UP001216510"/>
    </source>
</evidence>
<sequence length="203" mass="21985">MAKVALAPVAVGMTRLHGQGLDVAARPNALRQAVCDYFAQQGGEWELRVQLCTNIEEMPIEDAASEWPESVSPYVPVARIVAPPQPGWTEALSAAIDEGLSFSPWHGLGRTVRWAPSTACARPPTRCRHGCAPLGAAPPSWNRPRSPTCPSDPDPCFIGPPACYNARQPVRRQPTAHRLFSYKPGAHGSHEGRSPRRPIGDTE</sequence>
<dbReference type="Gene3D" id="2.40.180.10">
    <property type="entry name" value="Catalase core domain"/>
    <property type="match status" value="1"/>
</dbReference>
<accession>A0ABY8BH54</accession>
<reference evidence="3 4" key="1">
    <citation type="submission" date="2023-02" db="EMBL/GenBank/DDBJ databases">
        <title>Gemone sequence of Telluria chitinolytica ACM 3522T.</title>
        <authorList>
            <person name="Frediansyah A."/>
            <person name="Miess H."/>
            <person name="Gross H."/>
        </authorList>
    </citation>
    <scope>NUCLEOTIDE SEQUENCE [LARGE SCALE GENOMIC DNA]</scope>
    <source>
        <strain evidence="3 4">ACM 3522</strain>
    </source>
</reference>
<dbReference type="InterPro" id="IPR020835">
    <property type="entry name" value="Catalase_sf"/>
</dbReference>
<dbReference type="EMBL" id="CP119083">
    <property type="protein sequence ID" value="WEF35265.1"/>
    <property type="molecule type" value="Genomic_DNA"/>
</dbReference>
<gene>
    <name evidence="3" type="ORF">PX653_11060</name>
</gene>
<dbReference type="Proteomes" id="UP001216510">
    <property type="component" value="Chromosome"/>
</dbReference>